<name>A0A1I0SH11_9SPHI</name>
<evidence type="ECO:0000256" key="1">
    <source>
        <dbReference type="SAM" id="Phobius"/>
    </source>
</evidence>
<protein>
    <recommendedName>
        <fullName evidence="4">FixH protein</fullName>
    </recommendedName>
</protein>
<proteinExistence type="predicted"/>
<keyword evidence="3" id="KW-1185">Reference proteome</keyword>
<feature type="transmembrane region" description="Helical" evidence="1">
    <location>
        <begin position="6"/>
        <end position="26"/>
    </location>
</feature>
<dbReference type="AlphaFoldDB" id="A0A1I0SH11"/>
<evidence type="ECO:0000313" key="2">
    <source>
        <dbReference type="EMBL" id="SFA38782.1"/>
    </source>
</evidence>
<keyword evidence="1" id="KW-1133">Transmembrane helix</keyword>
<dbReference type="OrthoDB" id="1493774at2"/>
<dbReference type="EMBL" id="FOJM01000001">
    <property type="protein sequence ID" value="SFA38782.1"/>
    <property type="molecule type" value="Genomic_DNA"/>
</dbReference>
<reference evidence="3" key="1">
    <citation type="submission" date="2016-10" db="EMBL/GenBank/DDBJ databases">
        <authorList>
            <person name="Varghese N."/>
            <person name="Submissions S."/>
        </authorList>
    </citation>
    <scope>NUCLEOTIDE SEQUENCE [LARGE SCALE GENOMIC DNA]</scope>
    <source>
        <strain evidence="3">DSM 18130</strain>
    </source>
</reference>
<evidence type="ECO:0008006" key="4">
    <source>
        <dbReference type="Google" id="ProtNLM"/>
    </source>
</evidence>
<organism evidence="2 3">
    <name type="scientific">Pedobacter suwonensis</name>
    <dbReference type="NCBI Taxonomy" id="332999"/>
    <lineage>
        <taxon>Bacteria</taxon>
        <taxon>Pseudomonadati</taxon>
        <taxon>Bacteroidota</taxon>
        <taxon>Sphingobacteriia</taxon>
        <taxon>Sphingobacteriales</taxon>
        <taxon>Sphingobacteriaceae</taxon>
        <taxon>Pedobacter</taxon>
    </lineage>
</organism>
<sequence>MNWGTKIVMGMSAFMVFIVAMVIYMFHMHGKDALIEENYYEKGINYNAEFDAKQNVFQDDAKPKITITSTQIVIQLKDGAQYDLLLMRPADSNDDIKLKGTTTGTSNLILVDRAKMTKGMWFLNLSWRNNAGKKYLFKNNITL</sequence>
<dbReference type="RefSeq" id="WP_090979486.1">
    <property type="nucleotide sequence ID" value="NZ_FOJM01000001.1"/>
</dbReference>
<dbReference type="Proteomes" id="UP000198836">
    <property type="component" value="Unassembled WGS sequence"/>
</dbReference>
<dbReference type="STRING" id="332999.SAMN04488511_101285"/>
<evidence type="ECO:0000313" key="3">
    <source>
        <dbReference type="Proteomes" id="UP000198836"/>
    </source>
</evidence>
<gene>
    <name evidence="2" type="ORF">SAMN04488511_101285</name>
</gene>
<keyword evidence="1" id="KW-0472">Membrane</keyword>
<dbReference type="InterPro" id="IPR008620">
    <property type="entry name" value="FixH"/>
</dbReference>
<accession>A0A1I0SH11</accession>
<dbReference type="Pfam" id="PF05751">
    <property type="entry name" value="FixH"/>
    <property type="match status" value="1"/>
</dbReference>
<keyword evidence="1" id="KW-0812">Transmembrane</keyword>